<sequence length="136" mass="13824">MSGYDVPDVDDMLQGAKTVPATAYSLASLVSTGIVSSVLFHLPGGVDYDLASGISEISGMTGATVIVLAALIAGFVLNRERNGTDQIDTIAAVVTGLTIFAVEFVGPVSDAVASSPTLGVFAYLIGLVGYGLLVVR</sequence>
<dbReference type="InterPro" id="IPR058336">
    <property type="entry name" value="VP3-like_halobact-type"/>
</dbReference>
<evidence type="ECO:0000313" key="3">
    <source>
        <dbReference type="Proteomes" id="UP001596328"/>
    </source>
</evidence>
<dbReference type="Proteomes" id="UP001596328">
    <property type="component" value="Unassembled WGS sequence"/>
</dbReference>
<feature type="transmembrane region" description="Helical" evidence="1">
    <location>
        <begin position="21"/>
        <end position="42"/>
    </location>
</feature>
<dbReference type="Pfam" id="PF26064">
    <property type="entry name" value="DUF8023"/>
    <property type="match status" value="1"/>
</dbReference>
<keyword evidence="1" id="KW-0472">Membrane</keyword>
<name>A0ABD5RVC2_9EURY</name>
<dbReference type="AlphaFoldDB" id="A0ABD5RVC2"/>
<feature type="transmembrane region" description="Helical" evidence="1">
    <location>
        <begin position="57"/>
        <end position="77"/>
    </location>
</feature>
<protein>
    <submittedName>
        <fullName evidence="2">Uncharacterized protein</fullName>
    </submittedName>
</protein>
<gene>
    <name evidence="2" type="ORF">ACFQE1_02160</name>
</gene>
<evidence type="ECO:0000313" key="2">
    <source>
        <dbReference type="EMBL" id="MFC6723215.1"/>
    </source>
</evidence>
<proteinExistence type="predicted"/>
<comment type="caution">
    <text evidence="2">The sequence shown here is derived from an EMBL/GenBank/DDBJ whole genome shotgun (WGS) entry which is preliminary data.</text>
</comment>
<feature type="transmembrane region" description="Helical" evidence="1">
    <location>
        <begin position="118"/>
        <end position="135"/>
    </location>
</feature>
<accession>A0ABD5RVC2</accession>
<feature type="transmembrane region" description="Helical" evidence="1">
    <location>
        <begin position="89"/>
        <end position="106"/>
    </location>
</feature>
<keyword evidence="1" id="KW-0812">Transmembrane</keyword>
<evidence type="ECO:0000256" key="1">
    <source>
        <dbReference type="SAM" id="Phobius"/>
    </source>
</evidence>
<dbReference type="EMBL" id="JBHSWU010000007">
    <property type="protein sequence ID" value="MFC6723215.1"/>
    <property type="molecule type" value="Genomic_DNA"/>
</dbReference>
<organism evidence="2 3">
    <name type="scientific">Halobium palmae</name>
    <dbReference type="NCBI Taxonomy" id="1776492"/>
    <lineage>
        <taxon>Archaea</taxon>
        <taxon>Methanobacteriati</taxon>
        <taxon>Methanobacteriota</taxon>
        <taxon>Stenosarchaea group</taxon>
        <taxon>Halobacteria</taxon>
        <taxon>Halobacteriales</taxon>
        <taxon>Haloferacaceae</taxon>
        <taxon>Halobium</taxon>
    </lineage>
</organism>
<keyword evidence="3" id="KW-1185">Reference proteome</keyword>
<reference evidence="2 3" key="1">
    <citation type="journal article" date="2019" name="Int. J. Syst. Evol. Microbiol.">
        <title>The Global Catalogue of Microorganisms (GCM) 10K type strain sequencing project: providing services to taxonomists for standard genome sequencing and annotation.</title>
        <authorList>
            <consortium name="The Broad Institute Genomics Platform"/>
            <consortium name="The Broad Institute Genome Sequencing Center for Infectious Disease"/>
            <person name="Wu L."/>
            <person name="Ma J."/>
        </authorList>
    </citation>
    <scope>NUCLEOTIDE SEQUENCE [LARGE SCALE GENOMIC DNA]</scope>
    <source>
        <strain evidence="2 3">NBRC 111368</strain>
    </source>
</reference>
<keyword evidence="1" id="KW-1133">Transmembrane helix</keyword>